<dbReference type="EMBL" id="JACXVP010000006">
    <property type="protein sequence ID" value="KAG5599605.1"/>
    <property type="molecule type" value="Genomic_DNA"/>
</dbReference>
<comment type="caution">
    <text evidence="2">The sequence shown here is derived from an EMBL/GenBank/DDBJ whole genome shotgun (WGS) entry which is preliminary data.</text>
</comment>
<name>A0A9J5YHS3_SOLCO</name>
<proteinExistence type="predicted"/>
<keyword evidence="3" id="KW-1185">Reference proteome</keyword>
<protein>
    <submittedName>
        <fullName evidence="2">Uncharacterized protein</fullName>
    </submittedName>
</protein>
<evidence type="ECO:0000256" key="1">
    <source>
        <dbReference type="SAM" id="MobiDB-lite"/>
    </source>
</evidence>
<dbReference type="OrthoDB" id="1328074at2759"/>
<sequence>MFMVESCVALFETSYLTAELEFYLRTSKSLSWYLKFKWNHGHLGRKRKKKAEENEETEALASPSTLGKSPTRHTSPFVPVRKALKERIKKVMKGSRCIVDQFHDVDIYLPMVQDAKML</sequence>
<evidence type="ECO:0000313" key="3">
    <source>
        <dbReference type="Proteomes" id="UP000824120"/>
    </source>
</evidence>
<feature type="region of interest" description="Disordered" evidence="1">
    <location>
        <begin position="42"/>
        <end position="77"/>
    </location>
</feature>
<organism evidence="2 3">
    <name type="scientific">Solanum commersonii</name>
    <name type="common">Commerson's wild potato</name>
    <name type="synonym">Commerson's nightshade</name>
    <dbReference type="NCBI Taxonomy" id="4109"/>
    <lineage>
        <taxon>Eukaryota</taxon>
        <taxon>Viridiplantae</taxon>
        <taxon>Streptophyta</taxon>
        <taxon>Embryophyta</taxon>
        <taxon>Tracheophyta</taxon>
        <taxon>Spermatophyta</taxon>
        <taxon>Magnoliopsida</taxon>
        <taxon>eudicotyledons</taxon>
        <taxon>Gunneridae</taxon>
        <taxon>Pentapetalae</taxon>
        <taxon>asterids</taxon>
        <taxon>lamiids</taxon>
        <taxon>Solanales</taxon>
        <taxon>Solanaceae</taxon>
        <taxon>Solanoideae</taxon>
        <taxon>Solaneae</taxon>
        <taxon>Solanum</taxon>
    </lineage>
</organism>
<reference evidence="2 3" key="1">
    <citation type="submission" date="2020-09" db="EMBL/GenBank/DDBJ databases">
        <title>De no assembly of potato wild relative species, Solanum commersonii.</title>
        <authorList>
            <person name="Cho K."/>
        </authorList>
    </citation>
    <scope>NUCLEOTIDE SEQUENCE [LARGE SCALE GENOMIC DNA]</scope>
    <source>
        <strain evidence="2">LZ3.2</strain>
        <tissue evidence="2">Leaf</tissue>
    </source>
</reference>
<dbReference type="Proteomes" id="UP000824120">
    <property type="component" value="Chromosome 6"/>
</dbReference>
<feature type="compositionally biased region" description="Polar residues" evidence="1">
    <location>
        <begin position="62"/>
        <end position="74"/>
    </location>
</feature>
<evidence type="ECO:0000313" key="2">
    <source>
        <dbReference type="EMBL" id="KAG5599605.1"/>
    </source>
</evidence>
<accession>A0A9J5YHS3</accession>
<gene>
    <name evidence="2" type="ORF">H5410_030975</name>
</gene>
<dbReference type="AlphaFoldDB" id="A0A9J5YHS3"/>